<keyword evidence="2" id="KW-1185">Reference proteome</keyword>
<comment type="caution">
    <text evidence="1">The sequence shown here is derived from an EMBL/GenBank/DDBJ whole genome shotgun (WGS) entry which is preliminary data.</text>
</comment>
<evidence type="ECO:0000313" key="2">
    <source>
        <dbReference type="Proteomes" id="UP001153076"/>
    </source>
</evidence>
<dbReference type="Proteomes" id="UP001153076">
    <property type="component" value="Unassembled WGS sequence"/>
</dbReference>
<name>A0A9Q1L0W7_9CARY</name>
<evidence type="ECO:0008006" key="3">
    <source>
        <dbReference type="Google" id="ProtNLM"/>
    </source>
</evidence>
<organism evidence="1 2">
    <name type="scientific">Carnegiea gigantea</name>
    <dbReference type="NCBI Taxonomy" id="171969"/>
    <lineage>
        <taxon>Eukaryota</taxon>
        <taxon>Viridiplantae</taxon>
        <taxon>Streptophyta</taxon>
        <taxon>Embryophyta</taxon>
        <taxon>Tracheophyta</taxon>
        <taxon>Spermatophyta</taxon>
        <taxon>Magnoliopsida</taxon>
        <taxon>eudicotyledons</taxon>
        <taxon>Gunneridae</taxon>
        <taxon>Pentapetalae</taxon>
        <taxon>Caryophyllales</taxon>
        <taxon>Cactineae</taxon>
        <taxon>Cactaceae</taxon>
        <taxon>Cactoideae</taxon>
        <taxon>Echinocereeae</taxon>
        <taxon>Carnegiea</taxon>
    </lineage>
</organism>
<dbReference type="OrthoDB" id="188042at2759"/>
<dbReference type="EMBL" id="JAKOGI010000004">
    <property type="protein sequence ID" value="KAJ8452469.1"/>
    <property type="molecule type" value="Genomic_DNA"/>
</dbReference>
<protein>
    <recommendedName>
        <fullName evidence="3">Vacuolar protein sorting-associated protein 62</fullName>
    </recommendedName>
</protein>
<dbReference type="PANTHER" id="PTHR48152:SF3">
    <property type="entry name" value="DUF946 FAMILY PROTEIN (DUF946)"/>
    <property type="match status" value="1"/>
</dbReference>
<dbReference type="Pfam" id="PF06101">
    <property type="entry name" value="Vps62"/>
    <property type="match status" value="1"/>
</dbReference>
<dbReference type="InterPro" id="IPR009291">
    <property type="entry name" value="Vps62"/>
</dbReference>
<gene>
    <name evidence="1" type="ORF">Cgig2_000058</name>
</gene>
<evidence type="ECO:0000313" key="1">
    <source>
        <dbReference type="EMBL" id="KAJ8452469.1"/>
    </source>
</evidence>
<proteinExistence type="predicted"/>
<sequence length="537" mass="59632">MSIWVPIFNLCTGGGFASGTIDLGGLIVKEVTTFNKVWATYEGGPEDAGATFFEPTEVPDGFFILGYYAQPNNRPLYGRVLVGKDGTNEAQPALHSPIDYALVWSSNSLRVKEDAPGYIWAPIPRSGYAAVGLVVTTTPDKPPLKKVRCVRADLTTRCEPEEWIWGREAGQDVDEFNIFETRAGEKAKQGIQVSAGTFMARSGGGTTGDLPLLACLKNVKRNYSSMPNMEQLDMIIKTYAPKIYSHPDEKYLPASVNWFFENGAQLYKKGQESNPVKIEPNGANLPQGGSNDAEYWIDLPKDKQAREHAERGDIPSASAYFHIKPMHGGTYTDLAIWLFFPFNGGGFLRIGSLTIPLGQLGEHVADWEHITLRVSNFNGMLRKVFFSQHAAGEWIHAPELEFVDGNRFAGYSSLHGHACFYKPGQISHGNSDFIGISNDMERSDKIFDTAKGYEIISADYLENHKEPPWLNFARPWGPKITYDITKEVDKVADSLPGKLRKGVHNFIHSLPAELLGERGPTGPKFKWNWDGDEIKCC</sequence>
<dbReference type="PANTHER" id="PTHR48152">
    <property type="entry name" value="F1C9.34 PROTEIN"/>
    <property type="match status" value="1"/>
</dbReference>
<reference evidence="1" key="1">
    <citation type="submission" date="2022-04" db="EMBL/GenBank/DDBJ databases">
        <title>Carnegiea gigantea Genome sequencing and assembly v2.</title>
        <authorList>
            <person name="Copetti D."/>
            <person name="Sanderson M.J."/>
            <person name="Burquez A."/>
            <person name="Wojciechowski M.F."/>
        </authorList>
    </citation>
    <scope>NUCLEOTIDE SEQUENCE</scope>
    <source>
        <strain evidence="1">SGP5-SGP5p</strain>
        <tissue evidence="1">Aerial part</tissue>
    </source>
</reference>
<dbReference type="AlphaFoldDB" id="A0A9Q1L0W7"/>
<accession>A0A9Q1L0W7</accession>